<sequence length="196" mass="22141">MKTDVFSVHIRPRNLHVSSYHSRHTDARPQIIKPMLRGTIDGKTPRHIPVLKRRTYQHLQFTSVARIPTNAVEMRFLNYLVFSVGVMPLVHAFDPHMQKPNFPCPDPEHPTRVNGFCIREPDPQELVDKKVNPDEYFRFMVNAPTTDSGFNCKDVNILGKPASTGHCCAANIPKGVTWLVPVASVADYCTLTSIIP</sequence>
<dbReference type="EMBL" id="DS178305">
    <property type="protein sequence ID" value="EFP87285.2"/>
    <property type="molecule type" value="Genomic_DNA"/>
</dbReference>
<dbReference type="AlphaFoldDB" id="E3KSJ9"/>
<organism evidence="1 2">
    <name type="scientific">Puccinia graminis f. sp. tritici (strain CRL 75-36-700-3 / race SCCL)</name>
    <name type="common">Black stem rust fungus</name>
    <dbReference type="NCBI Taxonomy" id="418459"/>
    <lineage>
        <taxon>Eukaryota</taxon>
        <taxon>Fungi</taxon>
        <taxon>Dikarya</taxon>
        <taxon>Basidiomycota</taxon>
        <taxon>Pucciniomycotina</taxon>
        <taxon>Pucciniomycetes</taxon>
        <taxon>Pucciniales</taxon>
        <taxon>Pucciniaceae</taxon>
        <taxon>Puccinia</taxon>
    </lineage>
</organism>
<reference evidence="2" key="2">
    <citation type="journal article" date="2011" name="Proc. Natl. Acad. Sci. U.S.A.">
        <title>Obligate biotrophy features unraveled by the genomic analysis of rust fungi.</title>
        <authorList>
            <person name="Duplessis S."/>
            <person name="Cuomo C.A."/>
            <person name="Lin Y.-C."/>
            <person name="Aerts A."/>
            <person name="Tisserant E."/>
            <person name="Veneault-Fourrey C."/>
            <person name="Joly D.L."/>
            <person name="Hacquard S."/>
            <person name="Amselem J."/>
            <person name="Cantarel B.L."/>
            <person name="Chiu R."/>
            <person name="Coutinho P.M."/>
            <person name="Feau N."/>
            <person name="Field M."/>
            <person name="Frey P."/>
            <person name="Gelhaye E."/>
            <person name="Goldberg J."/>
            <person name="Grabherr M.G."/>
            <person name="Kodira C.D."/>
            <person name="Kohler A."/>
            <person name="Kuees U."/>
            <person name="Lindquist E.A."/>
            <person name="Lucas S.M."/>
            <person name="Mago R."/>
            <person name="Mauceli E."/>
            <person name="Morin E."/>
            <person name="Murat C."/>
            <person name="Pangilinan J.L."/>
            <person name="Park R."/>
            <person name="Pearson M."/>
            <person name="Quesneville H."/>
            <person name="Rouhier N."/>
            <person name="Sakthikumar S."/>
            <person name="Salamov A.A."/>
            <person name="Schmutz J."/>
            <person name="Selles B."/>
            <person name="Shapiro H."/>
            <person name="Tanguay P."/>
            <person name="Tuskan G.A."/>
            <person name="Henrissat B."/>
            <person name="Van de Peer Y."/>
            <person name="Rouze P."/>
            <person name="Ellis J.G."/>
            <person name="Dodds P.N."/>
            <person name="Schein J.E."/>
            <person name="Zhong S."/>
            <person name="Hamelin R.C."/>
            <person name="Grigoriev I.V."/>
            <person name="Szabo L.J."/>
            <person name="Martin F."/>
        </authorList>
    </citation>
    <scope>NUCLEOTIDE SEQUENCE [LARGE SCALE GENOMIC DNA]</scope>
    <source>
        <strain evidence="2">CRL 75-36-700-3 / race SCCL</strain>
    </source>
</reference>
<keyword evidence="2" id="KW-1185">Reference proteome</keyword>
<proteinExistence type="predicted"/>
<accession>E3KSJ9</accession>
<dbReference type="GeneID" id="10537684"/>
<protein>
    <submittedName>
        <fullName evidence="1">Uncharacterized protein</fullName>
    </submittedName>
</protein>
<evidence type="ECO:0000313" key="1">
    <source>
        <dbReference type="EMBL" id="EFP87285.2"/>
    </source>
</evidence>
<dbReference type="InParanoid" id="E3KSJ9"/>
<dbReference type="RefSeq" id="XP_003331704.2">
    <property type="nucleotide sequence ID" value="XM_003331656.2"/>
</dbReference>
<dbReference type="HOGENOM" id="CLU_1644525_0_0_1"/>
<dbReference type="Proteomes" id="UP000008783">
    <property type="component" value="Unassembled WGS sequence"/>
</dbReference>
<dbReference type="OrthoDB" id="10281200at2759"/>
<evidence type="ECO:0000313" key="2">
    <source>
        <dbReference type="Proteomes" id="UP000008783"/>
    </source>
</evidence>
<reference key="1">
    <citation type="submission" date="2007-01" db="EMBL/GenBank/DDBJ databases">
        <title>The Genome Sequence of Puccinia graminis f. sp. tritici Strain CRL 75-36-700-3.</title>
        <authorList>
            <consortium name="The Broad Institute Genome Sequencing Platform"/>
            <person name="Birren B."/>
            <person name="Lander E."/>
            <person name="Galagan J."/>
            <person name="Nusbaum C."/>
            <person name="Devon K."/>
            <person name="Cuomo C."/>
            <person name="Jaffe D."/>
            <person name="Butler J."/>
            <person name="Alvarez P."/>
            <person name="Gnerre S."/>
            <person name="Grabherr M."/>
            <person name="Mauceli E."/>
            <person name="Brockman W."/>
            <person name="Young S."/>
            <person name="LaButti K."/>
            <person name="Sykes S."/>
            <person name="DeCaprio D."/>
            <person name="Crawford M."/>
            <person name="Koehrsen M."/>
            <person name="Engels R."/>
            <person name="Montgomery P."/>
            <person name="Pearson M."/>
            <person name="Howarth C."/>
            <person name="Larson L."/>
            <person name="White J."/>
            <person name="Zeng Q."/>
            <person name="Kodira C."/>
            <person name="Yandava C."/>
            <person name="Alvarado L."/>
            <person name="O'Leary S."/>
            <person name="Szabo L."/>
            <person name="Dean R."/>
            <person name="Schein J."/>
        </authorList>
    </citation>
    <scope>NUCLEOTIDE SEQUENCE</scope>
    <source>
        <strain>CRL 75-36-700-3</strain>
    </source>
</reference>
<name>E3KSJ9_PUCGT</name>
<dbReference type="VEuPathDB" id="FungiDB:PGTG_12869"/>
<gene>
    <name evidence="1" type="ORF">PGTG_12869</name>
</gene>
<dbReference type="KEGG" id="pgr:PGTG_12869"/>